<name>A0A0N1H6S2_9EURO</name>
<keyword evidence="2" id="KW-1185">Reference proteome</keyword>
<dbReference type="AlphaFoldDB" id="A0A0N1H6S2"/>
<evidence type="ECO:0008006" key="3">
    <source>
        <dbReference type="Google" id="ProtNLM"/>
    </source>
</evidence>
<dbReference type="InterPro" id="IPR029058">
    <property type="entry name" value="AB_hydrolase_fold"/>
</dbReference>
<reference evidence="1 2" key="1">
    <citation type="submission" date="2015-06" db="EMBL/GenBank/DDBJ databases">
        <title>Draft genome of the ant-associated black yeast Phialophora attae CBS 131958.</title>
        <authorList>
            <person name="Moreno L.F."/>
            <person name="Stielow B.J."/>
            <person name="de Hoog S."/>
            <person name="Vicente V.A."/>
            <person name="Weiss V.A."/>
            <person name="de Vries M."/>
            <person name="Cruz L.M."/>
            <person name="Souza E.M."/>
        </authorList>
    </citation>
    <scope>NUCLEOTIDE SEQUENCE [LARGE SCALE GENOMIC DNA]</scope>
    <source>
        <strain evidence="1 2">CBS 131958</strain>
    </source>
</reference>
<dbReference type="STRING" id="1664694.A0A0N1H6S2"/>
<proteinExistence type="predicted"/>
<dbReference type="Gene3D" id="3.40.50.1820">
    <property type="entry name" value="alpha/beta hydrolase"/>
    <property type="match status" value="2"/>
</dbReference>
<evidence type="ECO:0000313" key="1">
    <source>
        <dbReference type="EMBL" id="KPI41855.1"/>
    </source>
</evidence>
<comment type="caution">
    <text evidence="1">The sequence shown here is derived from an EMBL/GenBank/DDBJ whole genome shotgun (WGS) entry which is preliminary data.</text>
</comment>
<evidence type="ECO:0000313" key="2">
    <source>
        <dbReference type="Proteomes" id="UP000038010"/>
    </source>
</evidence>
<dbReference type="VEuPathDB" id="FungiDB:AB675_5482"/>
<dbReference type="SUPFAM" id="SSF53474">
    <property type="entry name" value="alpha/beta-Hydrolases"/>
    <property type="match status" value="1"/>
</dbReference>
<dbReference type="RefSeq" id="XP_018001818.1">
    <property type="nucleotide sequence ID" value="XM_018145695.1"/>
</dbReference>
<accession>A0A0N1H6S2</accession>
<gene>
    <name evidence="1" type="ORF">AB675_5482</name>
</gene>
<sequence>MAAEMSLSKLKQTTLKVSRGHTYTYYTSPARDSKPTILLFHGWPDTAALFAGLINNYLIPAGYGEIFGYGIYYYWKLFTADDGSQIERDNIESVYSVAFGDPHTWKQNWTTKDGMRNWLTAGKTQPTLPFAQGEHKRDFVDRLSVPGAFEAANNWYKSMTFGVQHEAEKTIRSNPKVEVPTLFWGGEQDFVCRVEAIGPVEDAGLIPDLTKMSREGGHWALLEKPKEFGEDVVGWLGKTFREGVSGGAGGRGG</sequence>
<dbReference type="OrthoDB" id="284184at2759"/>
<protein>
    <recommendedName>
        <fullName evidence="3">AB hydrolase-1 domain-containing protein</fullName>
    </recommendedName>
</protein>
<dbReference type="Proteomes" id="UP000038010">
    <property type="component" value="Unassembled WGS sequence"/>
</dbReference>
<dbReference type="GeneID" id="28737575"/>
<dbReference type="EMBL" id="LFJN01000008">
    <property type="protein sequence ID" value="KPI41855.1"/>
    <property type="molecule type" value="Genomic_DNA"/>
</dbReference>
<organism evidence="1 2">
    <name type="scientific">Cyphellophora attinorum</name>
    <dbReference type="NCBI Taxonomy" id="1664694"/>
    <lineage>
        <taxon>Eukaryota</taxon>
        <taxon>Fungi</taxon>
        <taxon>Dikarya</taxon>
        <taxon>Ascomycota</taxon>
        <taxon>Pezizomycotina</taxon>
        <taxon>Eurotiomycetes</taxon>
        <taxon>Chaetothyriomycetidae</taxon>
        <taxon>Chaetothyriales</taxon>
        <taxon>Cyphellophoraceae</taxon>
        <taxon>Cyphellophora</taxon>
    </lineage>
</organism>